<dbReference type="PROSITE" id="PS50956">
    <property type="entry name" value="HTH_ASNC_2"/>
    <property type="match status" value="1"/>
</dbReference>
<dbReference type="InterPro" id="IPR019887">
    <property type="entry name" value="Tscrpt_reg_AsnC/Lrp_C"/>
</dbReference>
<dbReference type="Pfam" id="PF01037">
    <property type="entry name" value="AsnC_trans_reg"/>
    <property type="match status" value="1"/>
</dbReference>
<name>A0A366DPM5_9HYPH</name>
<dbReference type="InterPro" id="IPR000485">
    <property type="entry name" value="AsnC-type_HTH_dom"/>
</dbReference>
<dbReference type="GO" id="GO:0005829">
    <property type="term" value="C:cytosol"/>
    <property type="evidence" value="ECO:0007669"/>
    <property type="project" value="TreeGrafter"/>
</dbReference>
<evidence type="ECO:0000313" key="6">
    <source>
        <dbReference type="EMBL" id="RBO91158.1"/>
    </source>
</evidence>
<dbReference type="GO" id="GO:0006355">
    <property type="term" value="P:regulation of DNA-templated transcription"/>
    <property type="evidence" value="ECO:0007669"/>
    <property type="project" value="UniProtKB-ARBA"/>
</dbReference>
<dbReference type="EMBL" id="QNRH01000009">
    <property type="protein sequence ID" value="RBO91158.1"/>
    <property type="molecule type" value="Genomic_DNA"/>
</dbReference>
<evidence type="ECO:0000256" key="4">
    <source>
        <dbReference type="ARBA" id="ARBA00023163"/>
    </source>
</evidence>
<dbReference type="SMART" id="SM00344">
    <property type="entry name" value="HTH_ASNC"/>
    <property type="match status" value="1"/>
</dbReference>
<comment type="caution">
    <text evidence="6">The sequence shown here is derived from an EMBL/GenBank/DDBJ whole genome shotgun (WGS) entry which is preliminary data.</text>
</comment>
<dbReference type="Pfam" id="PF13412">
    <property type="entry name" value="HTH_24"/>
    <property type="match status" value="1"/>
</dbReference>
<feature type="domain" description="HTH asnC-type" evidence="5">
    <location>
        <begin position="60"/>
        <end position="121"/>
    </location>
</feature>
<keyword evidence="3" id="KW-0010">Activator</keyword>
<accession>A0A366DPM5</accession>
<evidence type="ECO:0000259" key="5">
    <source>
        <dbReference type="PROSITE" id="PS50956"/>
    </source>
</evidence>
<proteinExistence type="predicted"/>
<keyword evidence="2" id="KW-0238">DNA-binding</keyword>
<dbReference type="SUPFAM" id="SSF46785">
    <property type="entry name" value="Winged helix' DNA-binding domain"/>
    <property type="match status" value="1"/>
</dbReference>
<dbReference type="GO" id="GO:0043200">
    <property type="term" value="P:response to amino acid"/>
    <property type="evidence" value="ECO:0007669"/>
    <property type="project" value="TreeGrafter"/>
</dbReference>
<dbReference type="InterPro" id="IPR011991">
    <property type="entry name" value="ArsR-like_HTH"/>
</dbReference>
<organism evidence="6 7">
    <name type="scientific">Pseudochrobactrum asaccharolyticum</name>
    <dbReference type="NCBI Taxonomy" id="354351"/>
    <lineage>
        <taxon>Bacteria</taxon>
        <taxon>Pseudomonadati</taxon>
        <taxon>Pseudomonadota</taxon>
        <taxon>Alphaproteobacteria</taxon>
        <taxon>Hyphomicrobiales</taxon>
        <taxon>Brucellaceae</taxon>
        <taxon>Pseudochrobactrum</taxon>
    </lineage>
</organism>
<dbReference type="InterPro" id="IPR019885">
    <property type="entry name" value="Tscrpt_reg_HTH_AsnC-type_CS"/>
</dbReference>
<reference evidence="6 7" key="1">
    <citation type="submission" date="2018-06" db="EMBL/GenBank/DDBJ databases">
        <title>Genomic Encyclopedia of Type Strains, Phase IV (KMG-IV): sequencing the most valuable type-strain genomes for metagenomic binning, comparative biology and taxonomic classification.</title>
        <authorList>
            <person name="Goeker M."/>
        </authorList>
    </citation>
    <scope>NUCLEOTIDE SEQUENCE [LARGE SCALE GENOMIC DNA]</scope>
    <source>
        <strain evidence="6 7">DSM 25619</strain>
    </source>
</reference>
<dbReference type="SUPFAM" id="SSF54909">
    <property type="entry name" value="Dimeric alpha+beta barrel"/>
    <property type="match status" value="1"/>
</dbReference>
<dbReference type="InterPro" id="IPR011008">
    <property type="entry name" value="Dimeric_a/b-barrel"/>
</dbReference>
<evidence type="ECO:0000256" key="1">
    <source>
        <dbReference type="ARBA" id="ARBA00023015"/>
    </source>
</evidence>
<dbReference type="PANTHER" id="PTHR30154">
    <property type="entry name" value="LEUCINE-RESPONSIVE REGULATORY PROTEIN"/>
    <property type="match status" value="1"/>
</dbReference>
<dbReference type="PROSITE" id="PS00519">
    <property type="entry name" value="HTH_ASNC_1"/>
    <property type="match status" value="1"/>
</dbReference>
<dbReference type="InterPro" id="IPR019888">
    <property type="entry name" value="Tscrpt_reg_AsnC-like"/>
</dbReference>
<protein>
    <submittedName>
        <fullName evidence="6">Lrp/AsnC family leucine-responsive transcriptional regulator</fullName>
    </submittedName>
</protein>
<dbReference type="InterPro" id="IPR036388">
    <property type="entry name" value="WH-like_DNA-bd_sf"/>
</dbReference>
<sequence length="214" mass="24235">MALKKTTPDLSECDHLNCMHITIGINTILPSFDKILGNIILLLKHYKAVRMRKIESVDDLDQFDRRILEVLSEDGRIAVTELSKKVGLSKTPCQARLKRLVDEGYILGFRAAIDPEKLGFDHIAFTTVKLSDTRESALQAFNIAVRKIREVEECHMIASSFDYLLKVRTSNIRRYREVLGEKISSLPNVASTSTFVVMESVKDNRPVRVYPGAL</sequence>
<dbReference type="GO" id="GO:0043565">
    <property type="term" value="F:sequence-specific DNA binding"/>
    <property type="evidence" value="ECO:0007669"/>
    <property type="project" value="InterPro"/>
</dbReference>
<evidence type="ECO:0000313" key="7">
    <source>
        <dbReference type="Proteomes" id="UP000252893"/>
    </source>
</evidence>
<dbReference type="PANTHER" id="PTHR30154:SF0">
    <property type="entry name" value="LEUCINE-RESPONSIVE REGULATORY PROTEIN"/>
    <property type="match status" value="1"/>
</dbReference>
<evidence type="ECO:0000256" key="2">
    <source>
        <dbReference type="ARBA" id="ARBA00023125"/>
    </source>
</evidence>
<dbReference type="Gene3D" id="3.30.70.920">
    <property type="match status" value="1"/>
</dbReference>
<dbReference type="Gene3D" id="1.10.10.10">
    <property type="entry name" value="Winged helix-like DNA-binding domain superfamily/Winged helix DNA-binding domain"/>
    <property type="match status" value="1"/>
</dbReference>
<dbReference type="InterPro" id="IPR036390">
    <property type="entry name" value="WH_DNA-bd_sf"/>
</dbReference>
<keyword evidence="1" id="KW-0805">Transcription regulation</keyword>
<keyword evidence="4" id="KW-0804">Transcription</keyword>
<keyword evidence="7" id="KW-1185">Reference proteome</keyword>
<dbReference type="CDD" id="cd00090">
    <property type="entry name" value="HTH_ARSR"/>
    <property type="match status" value="1"/>
</dbReference>
<dbReference type="AlphaFoldDB" id="A0A366DPM5"/>
<dbReference type="Proteomes" id="UP000252893">
    <property type="component" value="Unassembled WGS sequence"/>
</dbReference>
<dbReference type="PRINTS" id="PR00033">
    <property type="entry name" value="HTHASNC"/>
</dbReference>
<gene>
    <name evidence="6" type="ORF">DFR47_10918</name>
</gene>
<evidence type="ECO:0000256" key="3">
    <source>
        <dbReference type="ARBA" id="ARBA00023159"/>
    </source>
</evidence>